<reference evidence="1 2" key="1">
    <citation type="journal article" date="2023" name="Science">
        <title>Complex scaffold remodeling in plant triterpene biosynthesis.</title>
        <authorList>
            <person name="De La Pena R."/>
            <person name="Hodgson H."/>
            <person name="Liu J.C."/>
            <person name="Stephenson M.J."/>
            <person name="Martin A.C."/>
            <person name="Owen C."/>
            <person name="Harkess A."/>
            <person name="Leebens-Mack J."/>
            <person name="Jimenez L.E."/>
            <person name="Osbourn A."/>
            <person name="Sattely E.S."/>
        </authorList>
    </citation>
    <scope>NUCLEOTIDE SEQUENCE [LARGE SCALE GENOMIC DNA]</scope>
    <source>
        <strain evidence="2">cv. JPN11</strain>
        <tissue evidence="1">Leaf</tissue>
    </source>
</reference>
<gene>
    <name evidence="1" type="ORF">OWV82_016399</name>
</gene>
<evidence type="ECO:0000313" key="2">
    <source>
        <dbReference type="Proteomes" id="UP001164539"/>
    </source>
</evidence>
<evidence type="ECO:0000313" key="1">
    <source>
        <dbReference type="EMBL" id="KAJ4710182.1"/>
    </source>
</evidence>
<dbReference type="Proteomes" id="UP001164539">
    <property type="component" value="Chromosome 9"/>
</dbReference>
<proteinExistence type="predicted"/>
<accession>A0ACC1XFJ0</accession>
<protein>
    <submittedName>
        <fullName evidence="1">Disease resistance protein</fullName>
    </submittedName>
</protein>
<dbReference type="EMBL" id="CM051402">
    <property type="protein sequence ID" value="KAJ4710182.1"/>
    <property type="molecule type" value="Genomic_DNA"/>
</dbReference>
<sequence>MVASIASEEICMAWGFKKDIEKLANTLKSIEAVLLDAEERPVDSHEWGVWLDKLKDVCYDAEDVLDEFETEAVRKQVMNRMSIRKKVSNFFSFSNTCPLAFRLRMGHKIKEIRERLNEIEVDHKGTPTDRKPENKPVIIKANEIVIASEVIGKEMEKETIINLLKDHSELSEEVSVIPIVGVGGAGKTAVAKLVYDDERVKNYFGFDLKMWVCVSEDSALKQWIVKIIRSATDMNYSKLDVEPLQRKLGELLRDKKYLLVLDDVWSDYREEWIKLKTLLMEGSCGSKIIVTTRSHRVASNMSTVSPYITLGTLPQDVCLSLFFKCAFRELGQENRHPKLKQIGEEIVNKCGGIPLAVRTLGSLLYSSTDENEWKHVRDSEIWRAREKENEILPALRLSYDHLPSHLKRCFVYCSLFPKDYEFDSRTLPLFWMAHGLVESPEGEFLIVDYNSKFKLASKTVRHLSFVGGNVSEKEIISDLFPKVGNLRTISFPVAGEGPGKAFVEACIRRFRCLRVLILGYSNIEVLPKEIGKLKHLRYFSLDGSRLRKVPNSLCKLQSLQTLDLSGCMELEELPKDTRYMIGLRAFAFTTKQDRLLQLVELPQWLLEASANTLQILLIDKCPNFIALPDSLKYLTSLQILCIADYPQLASLPEDIRHLRELKVLSIANCPMVSDRCLPAGTGEDWPNIAHIPTIRIDGETIQSSDP</sequence>
<name>A0ACC1XFJ0_MELAZ</name>
<organism evidence="1 2">
    <name type="scientific">Melia azedarach</name>
    <name type="common">Chinaberry tree</name>
    <dbReference type="NCBI Taxonomy" id="155640"/>
    <lineage>
        <taxon>Eukaryota</taxon>
        <taxon>Viridiplantae</taxon>
        <taxon>Streptophyta</taxon>
        <taxon>Embryophyta</taxon>
        <taxon>Tracheophyta</taxon>
        <taxon>Spermatophyta</taxon>
        <taxon>Magnoliopsida</taxon>
        <taxon>eudicotyledons</taxon>
        <taxon>Gunneridae</taxon>
        <taxon>Pentapetalae</taxon>
        <taxon>rosids</taxon>
        <taxon>malvids</taxon>
        <taxon>Sapindales</taxon>
        <taxon>Meliaceae</taxon>
        <taxon>Melia</taxon>
    </lineage>
</organism>
<comment type="caution">
    <text evidence="1">The sequence shown here is derived from an EMBL/GenBank/DDBJ whole genome shotgun (WGS) entry which is preliminary data.</text>
</comment>
<keyword evidence="2" id="KW-1185">Reference proteome</keyword>